<evidence type="ECO:0000256" key="2">
    <source>
        <dbReference type="PROSITE-ProRule" id="PRU00703"/>
    </source>
</evidence>
<dbReference type="InterPro" id="IPR000644">
    <property type="entry name" value="CBS_dom"/>
</dbReference>
<evidence type="ECO:0000313" key="5">
    <source>
        <dbReference type="Proteomes" id="UP000672934"/>
    </source>
</evidence>
<dbReference type="InterPro" id="IPR046342">
    <property type="entry name" value="CBS_dom_sf"/>
</dbReference>
<sequence length="158" mass="17612">MRVTDILQIKAGPIYSISPDTCLSDCLGLMADNDLGSLAVIERRTLVGLLTFREIFSAMAQHQRQRRTGHAAEVLDIRARNVMNPAPIVVDPEMGIAELRGLMVERYLRYVPVIRNGSFLGIISFHDVAKAMHEEQAFENQMLKSYIGDWPAEAVAVS</sequence>
<dbReference type="SMART" id="SM00116">
    <property type="entry name" value="CBS"/>
    <property type="match status" value="2"/>
</dbReference>
<dbReference type="InterPro" id="IPR051257">
    <property type="entry name" value="Diverse_CBS-Domain"/>
</dbReference>
<dbReference type="PROSITE" id="PS51371">
    <property type="entry name" value="CBS"/>
    <property type="match status" value="2"/>
</dbReference>
<evidence type="ECO:0000259" key="3">
    <source>
        <dbReference type="PROSITE" id="PS51371"/>
    </source>
</evidence>
<dbReference type="PANTHER" id="PTHR43080">
    <property type="entry name" value="CBS DOMAIN-CONTAINING PROTEIN CBSX3, MITOCHONDRIAL"/>
    <property type="match status" value="1"/>
</dbReference>
<dbReference type="Gene3D" id="3.10.580.10">
    <property type="entry name" value="CBS-domain"/>
    <property type="match status" value="1"/>
</dbReference>
<gene>
    <name evidence="4" type="ORF">LMG31506_06109</name>
</gene>
<dbReference type="AlphaFoldDB" id="A0A916N755"/>
<dbReference type="Pfam" id="PF00571">
    <property type="entry name" value="CBS"/>
    <property type="match status" value="2"/>
</dbReference>
<feature type="domain" description="CBS" evidence="3">
    <location>
        <begin position="8"/>
        <end position="66"/>
    </location>
</feature>
<organism evidence="4 5">
    <name type="scientific">Cupriavidus yeoncheonensis</name>
    <dbReference type="NCBI Taxonomy" id="1462994"/>
    <lineage>
        <taxon>Bacteria</taxon>
        <taxon>Pseudomonadati</taxon>
        <taxon>Pseudomonadota</taxon>
        <taxon>Betaproteobacteria</taxon>
        <taxon>Burkholderiales</taxon>
        <taxon>Burkholderiaceae</taxon>
        <taxon>Cupriavidus</taxon>
    </lineage>
</organism>
<feature type="domain" description="CBS" evidence="3">
    <location>
        <begin position="83"/>
        <end position="138"/>
    </location>
</feature>
<dbReference type="Proteomes" id="UP000672934">
    <property type="component" value="Unassembled WGS sequence"/>
</dbReference>
<comment type="caution">
    <text evidence="4">The sequence shown here is derived from an EMBL/GenBank/DDBJ whole genome shotgun (WGS) entry which is preliminary data.</text>
</comment>
<dbReference type="SUPFAM" id="SSF54631">
    <property type="entry name" value="CBS-domain pair"/>
    <property type="match status" value="1"/>
</dbReference>
<accession>A0A916N755</accession>
<dbReference type="EMBL" id="CAJPUY010000037">
    <property type="protein sequence ID" value="CAG2157742.1"/>
    <property type="molecule type" value="Genomic_DNA"/>
</dbReference>
<dbReference type="RefSeq" id="WP_211950938.1">
    <property type="nucleotide sequence ID" value="NZ_CAJPUY010000037.1"/>
</dbReference>
<keyword evidence="5" id="KW-1185">Reference proteome</keyword>
<reference evidence="4" key="1">
    <citation type="submission" date="2021-03" db="EMBL/GenBank/DDBJ databases">
        <authorList>
            <person name="Peeters C."/>
        </authorList>
    </citation>
    <scope>NUCLEOTIDE SEQUENCE</scope>
    <source>
        <strain evidence="4">LMG 31506</strain>
    </source>
</reference>
<name>A0A916N755_9BURK</name>
<evidence type="ECO:0000313" key="4">
    <source>
        <dbReference type="EMBL" id="CAG2157742.1"/>
    </source>
</evidence>
<proteinExistence type="predicted"/>
<dbReference type="PANTHER" id="PTHR43080:SF2">
    <property type="entry name" value="CBS DOMAIN-CONTAINING PROTEIN"/>
    <property type="match status" value="1"/>
</dbReference>
<protein>
    <recommendedName>
        <fullName evidence="3">CBS domain-containing protein</fullName>
    </recommendedName>
</protein>
<keyword evidence="1 2" id="KW-0129">CBS domain</keyword>
<evidence type="ECO:0000256" key="1">
    <source>
        <dbReference type="ARBA" id="ARBA00023122"/>
    </source>
</evidence>